<proteinExistence type="predicted"/>
<dbReference type="PRINTS" id="PR00035">
    <property type="entry name" value="HTHGNTR"/>
</dbReference>
<dbReference type="Pfam" id="PF00392">
    <property type="entry name" value="GntR"/>
    <property type="match status" value="1"/>
</dbReference>
<dbReference type="SMART" id="SM00866">
    <property type="entry name" value="UTRA"/>
    <property type="match status" value="1"/>
</dbReference>
<keyword evidence="4" id="KW-0238">DNA-binding</keyword>
<dbReference type="InterPro" id="IPR011663">
    <property type="entry name" value="UTRA"/>
</dbReference>
<dbReference type="GO" id="GO:0003677">
    <property type="term" value="F:DNA binding"/>
    <property type="evidence" value="ECO:0007669"/>
    <property type="project" value="UniProtKB-UniRule"/>
</dbReference>
<evidence type="ECO:0000256" key="4">
    <source>
        <dbReference type="ARBA" id="ARBA00023125"/>
    </source>
</evidence>
<name>A0A4P9VY00_9GAMM</name>
<evidence type="ECO:0000256" key="7">
    <source>
        <dbReference type="ARBA" id="ARBA00060686"/>
    </source>
</evidence>
<sequence>MKGDIPQYQKIKHSIYQGIREGRYPRGGKVPTEYELMAIFNVSRMTVNRAIRELVGEGILVRYAGVGTFVTDLKHESPLVTVRNIAVEVQERGHQYHAQVLSLAEVLADETVAVQLGVPLDTPVFHSEIVHFEEGVPIQWEYRYVNAASVPHYLEQNFEQTTPNEYLSIQCPLTNIEHTVEAVLPSAEEAKLLQIDPAEPCLLLHRRTWSDKKLISWAKLLHPGSRYKLRSKSVNE</sequence>
<gene>
    <name evidence="11" type="primary">hutC</name>
    <name evidence="11" type="ORF">B9G39_20140</name>
</gene>
<accession>A0A4P9VY00</accession>
<reference evidence="11 12" key="1">
    <citation type="submission" date="2017-04" db="EMBL/GenBank/DDBJ databases">
        <title>Draft genome sequence of Zooshikella ganghwensis VG4 isolated from Red Sea sediments.</title>
        <authorList>
            <person name="Rehman Z."/>
            <person name="Alam I."/>
            <person name="Kamau A."/>
            <person name="Bajic V."/>
            <person name="Leiknes T."/>
        </authorList>
    </citation>
    <scope>NUCLEOTIDE SEQUENCE [LARGE SCALE GENOMIC DNA]</scope>
    <source>
        <strain evidence="11 12">VG4</strain>
    </source>
</reference>
<comment type="pathway">
    <text evidence="7">Amino-acid degradation; L-histidine degradation into L-glutamate [regulation].</text>
</comment>
<feature type="domain" description="HTH gntR-type" evidence="10">
    <location>
        <begin position="5"/>
        <end position="73"/>
    </location>
</feature>
<keyword evidence="2" id="KW-0369">Histidine metabolism</keyword>
<dbReference type="PROSITE" id="PS50949">
    <property type="entry name" value="HTH_GNTR"/>
    <property type="match status" value="1"/>
</dbReference>
<dbReference type="FunFam" id="1.10.10.10:FF:000079">
    <property type="entry name" value="GntR family transcriptional regulator"/>
    <property type="match status" value="1"/>
</dbReference>
<dbReference type="Proteomes" id="UP000257039">
    <property type="component" value="Unassembled WGS sequence"/>
</dbReference>
<evidence type="ECO:0000256" key="6">
    <source>
        <dbReference type="ARBA" id="ARBA00058362"/>
    </source>
</evidence>
<evidence type="ECO:0000313" key="11">
    <source>
        <dbReference type="EMBL" id="RDH46810.1"/>
    </source>
</evidence>
<evidence type="ECO:0000259" key="10">
    <source>
        <dbReference type="PROSITE" id="PS50949"/>
    </source>
</evidence>
<evidence type="ECO:0000256" key="3">
    <source>
        <dbReference type="ARBA" id="ARBA00023015"/>
    </source>
</evidence>
<dbReference type="InterPro" id="IPR050679">
    <property type="entry name" value="Bact_HTH_transcr_reg"/>
</dbReference>
<dbReference type="Gene3D" id="1.10.10.10">
    <property type="entry name" value="Winged helix-like DNA-binding domain superfamily/Winged helix DNA-binding domain"/>
    <property type="match status" value="1"/>
</dbReference>
<evidence type="ECO:0000256" key="5">
    <source>
        <dbReference type="ARBA" id="ARBA00023163"/>
    </source>
</evidence>
<keyword evidence="1" id="KW-0678">Repressor</keyword>
<dbReference type="GO" id="GO:0006547">
    <property type="term" value="P:L-histidine metabolic process"/>
    <property type="evidence" value="ECO:0007669"/>
    <property type="project" value="UniProtKB-UniRule"/>
</dbReference>
<dbReference type="InterPro" id="IPR036390">
    <property type="entry name" value="WH_DNA-bd_sf"/>
</dbReference>
<dbReference type="EMBL" id="NDXW01000001">
    <property type="protein sequence ID" value="RDH46810.1"/>
    <property type="molecule type" value="Genomic_DNA"/>
</dbReference>
<dbReference type="FunFam" id="3.40.1410.10:FF:000004">
    <property type="entry name" value="Histidine utilization repressor"/>
    <property type="match status" value="1"/>
</dbReference>
<evidence type="ECO:0000256" key="8">
    <source>
        <dbReference type="ARBA" id="ARBA00071620"/>
    </source>
</evidence>
<dbReference type="InterPro" id="IPR028978">
    <property type="entry name" value="Chorismate_lyase_/UTRA_dom_sf"/>
</dbReference>
<dbReference type="SUPFAM" id="SSF46785">
    <property type="entry name" value="Winged helix' DNA-binding domain"/>
    <property type="match status" value="1"/>
</dbReference>
<keyword evidence="5" id="KW-0804">Transcription</keyword>
<dbReference type="AlphaFoldDB" id="A0A4P9VY00"/>
<evidence type="ECO:0000256" key="2">
    <source>
        <dbReference type="ARBA" id="ARBA00022808"/>
    </source>
</evidence>
<dbReference type="InterPro" id="IPR000524">
    <property type="entry name" value="Tscrpt_reg_HTH_GntR"/>
</dbReference>
<dbReference type="PANTHER" id="PTHR44846:SF16">
    <property type="entry name" value="TRANSCRIPTIONAL REGULATOR PHNF-RELATED"/>
    <property type="match status" value="1"/>
</dbReference>
<organism evidence="11 12">
    <name type="scientific">Zooshikella ganghwensis</name>
    <dbReference type="NCBI Taxonomy" id="202772"/>
    <lineage>
        <taxon>Bacteria</taxon>
        <taxon>Pseudomonadati</taxon>
        <taxon>Pseudomonadota</taxon>
        <taxon>Gammaproteobacteria</taxon>
        <taxon>Oceanospirillales</taxon>
        <taxon>Zooshikellaceae</taxon>
        <taxon>Zooshikella</taxon>
    </lineage>
</organism>
<dbReference type="SUPFAM" id="SSF64288">
    <property type="entry name" value="Chorismate lyase-like"/>
    <property type="match status" value="1"/>
</dbReference>
<evidence type="ECO:0000256" key="1">
    <source>
        <dbReference type="ARBA" id="ARBA00022491"/>
    </source>
</evidence>
<evidence type="ECO:0000313" key="12">
    <source>
        <dbReference type="Proteomes" id="UP000257039"/>
    </source>
</evidence>
<protein>
    <recommendedName>
        <fullName evidence="8 9">Histidine utilization repressor</fullName>
    </recommendedName>
</protein>
<dbReference type="SMART" id="SM00345">
    <property type="entry name" value="HTH_GNTR"/>
    <property type="match status" value="1"/>
</dbReference>
<keyword evidence="3" id="KW-0805">Transcription regulation</keyword>
<dbReference type="Pfam" id="PF07702">
    <property type="entry name" value="UTRA"/>
    <property type="match status" value="1"/>
</dbReference>
<comment type="function">
    <text evidence="6">Repressor which binds to the hutP region in the histidine utilization (hut) operon. It blocks the expression of all the hut genes in the absence of inducer.</text>
</comment>
<comment type="caution">
    <text evidence="11">The sequence shown here is derived from an EMBL/GenBank/DDBJ whole genome shotgun (WGS) entry which is preliminary data.</text>
</comment>
<evidence type="ECO:0000256" key="9">
    <source>
        <dbReference type="NCBIfam" id="TIGR02018"/>
    </source>
</evidence>
<dbReference type="GO" id="GO:0045892">
    <property type="term" value="P:negative regulation of DNA-templated transcription"/>
    <property type="evidence" value="ECO:0007669"/>
    <property type="project" value="UniProtKB-UniRule"/>
</dbReference>
<dbReference type="InterPro" id="IPR010248">
    <property type="entry name" value="His_ut_repres"/>
</dbReference>
<keyword evidence="12" id="KW-1185">Reference proteome</keyword>
<dbReference type="CDD" id="cd07377">
    <property type="entry name" value="WHTH_GntR"/>
    <property type="match status" value="1"/>
</dbReference>
<dbReference type="NCBIfam" id="TIGR02018">
    <property type="entry name" value="his_ut_repres"/>
    <property type="match status" value="1"/>
</dbReference>
<dbReference type="InterPro" id="IPR036388">
    <property type="entry name" value="WH-like_DNA-bd_sf"/>
</dbReference>
<dbReference type="Gene3D" id="3.40.1410.10">
    <property type="entry name" value="Chorismate lyase-like"/>
    <property type="match status" value="1"/>
</dbReference>
<dbReference type="PANTHER" id="PTHR44846">
    <property type="entry name" value="MANNOSYL-D-GLYCERATE TRANSPORT/METABOLISM SYSTEM REPRESSOR MNGR-RELATED"/>
    <property type="match status" value="1"/>
</dbReference>
<dbReference type="GO" id="GO:0003700">
    <property type="term" value="F:DNA-binding transcription factor activity"/>
    <property type="evidence" value="ECO:0007669"/>
    <property type="project" value="UniProtKB-UniRule"/>
</dbReference>